<evidence type="ECO:0000313" key="2">
    <source>
        <dbReference type="Proteomes" id="UP000247702"/>
    </source>
</evidence>
<name>A0A2Z6QYF2_9GLOM</name>
<evidence type="ECO:0008006" key="3">
    <source>
        <dbReference type="Google" id="ProtNLM"/>
    </source>
</evidence>
<gene>
    <name evidence="1" type="ORF">RclHR1_00250021</name>
</gene>
<dbReference type="EMBL" id="BEXD01001668">
    <property type="protein sequence ID" value="GBB95223.1"/>
    <property type="molecule type" value="Genomic_DNA"/>
</dbReference>
<accession>A0A2Z6QYF2</accession>
<evidence type="ECO:0000313" key="1">
    <source>
        <dbReference type="EMBL" id="GBB95223.1"/>
    </source>
</evidence>
<dbReference type="InterPro" id="IPR036397">
    <property type="entry name" value="RNaseH_sf"/>
</dbReference>
<dbReference type="Proteomes" id="UP000247702">
    <property type="component" value="Unassembled WGS sequence"/>
</dbReference>
<reference evidence="1 2" key="1">
    <citation type="submission" date="2017-11" db="EMBL/GenBank/DDBJ databases">
        <title>The genome of Rhizophagus clarus HR1 reveals common genetic basis of auxotrophy among arbuscular mycorrhizal fungi.</title>
        <authorList>
            <person name="Kobayashi Y."/>
        </authorList>
    </citation>
    <scope>NUCLEOTIDE SEQUENCE [LARGE SCALE GENOMIC DNA]</scope>
    <source>
        <strain evidence="1 2">HR1</strain>
    </source>
</reference>
<comment type="caution">
    <text evidence="1">The sequence shown here is derived from an EMBL/GenBank/DDBJ whole genome shotgun (WGS) entry which is preliminary data.</text>
</comment>
<proteinExistence type="predicted"/>
<protein>
    <recommendedName>
        <fullName evidence="3">Tc1-like transposase DDE domain-containing protein</fullName>
    </recommendedName>
</protein>
<organism evidence="1 2">
    <name type="scientific">Rhizophagus clarus</name>
    <dbReference type="NCBI Taxonomy" id="94130"/>
    <lineage>
        <taxon>Eukaryota</taxon>
        <taxon>Fungi</taxon>
        <taxon>Fungi incertae sedis</taxon>
        <taxon>Mucoromycota</taxon>
        <taxon>Glomeromycotina</taxon>
        <taxon>Glomeromycetes</taxon>
        <taxon>Glomerales</taxon>
        <taxon>Glomeraceae</taxon>
        <taxon>Rhizophagus</taxon>
    </lineage>
</organism>
<keyword evidence="2" id="KW-1185">Reference proteome</keyword>
<dbReference type="GO" id="GO:0003676">
    <property type="term" value="F:nucleic acid binding"/>
    <property type="evidence" value="ECO:0007669"/>
    <property type="project" value="InterPro"/>
</dbReference>
<sequence length="99" mass="11715">METKKINILENWPSLSPDPNLIEHLWSELERCIRKRPKLAKNEKELERALYEKWNQIPNNTLINLIKSHPLLDKMMQTRVGRQNISAYQIAEILAEIPN</sequence>
<dbReference type="Gene3D" id="3.30.420.10">
    <property type="entry name" value="Ribonuclease H-like superfamily/Ribonuclease H"/>
    <property type="match status" value="1"/>
</dbReference>
<dbReference type="AlphaFoldDB" id="A0A2Z6QYF2"/>